<keyword evidence="7" id="KW-0378">Hydrolase</keyword>
<dbReference type="PANTHER" id="PTHR43668:SF2">
    <property type="entry name" value="ALLANTOINASE"/>
    <property type="match status" value="1"/>
</dbReference>
<dbReference type="InterPro" id="IPR006680">
    <property type="entry name" value="Amidohydro-rel"/>
</dbReference>
<dbReference type="EC" id="3.5.2.5" evidence="5"/>
<protein>
    <recommendedName>
        <fullName evidence="5">allantoinase</fullName>
        <ecNumber evidence="5">3.5.2.5</ecNumber>
    </recommendedName>
</protein>
<name>A0ABP1G869_9CHLO</name>
<evidence type="ECO:0000256" key="2">
    <source>
        <dbReference type="ARBA" id="ARBA00004968"/>
    </source>
</evidence>
<evidence type="ECO:0000313" key="11">
    <source>
        <dbReference type="EMBL" id="CAL5227992.1"/>
    </source>
</evidence>
<dbReference type="InterPro" id="IPR018228">
    <property type="entry name" value="DNase_TatD-rel_CS"/>
</dbReference>
<dbReference type="SUPFAM" id="SSF51338">
    <property type="entry name" value="Composite domain of metallo-dependent hydrolases"/>
    <property type="match status" value="1"/>
</dbReference>
<gene>
    <name evidence="11" type="primary">g11046</name>
    <name evidence="11" type="ORF">VP750_LOCUS9898</name>
</gene>
<comment type="caution">
    <text evidence="11">The sequence shown here is derived from an EMBL/GenBank/DDBJ whole genome shotgun (WGS) entry which is preliminary data.</text>
</comment>
<evidence type="ECO:0000256" key="4">
    <source>
        <dbReference type="ARBA" id="ARBA00011881"/>
    </source>
</evidence>
<evidence type="ECO:0000256" key="6">
    <source>
        <dbReference type="ARBA" id="ARBA00022723"/>
    </source>
</evidence>
<dbReference type="InterPro" id="IPR017593">
    <property type="entry name" value="Allantoinase"/>
</dbReference>
<dbReference type="Proteomes" id="UP001497392">
    <property type="component" value="Unassembled WGS sequence"/>
</dbReference>
<evidence type="ECO:0000256" key="7">
    <source>
        <dbReference type="ARBA" id="ARBA00022801"/>
    </source>
</evidence>
<dbReference type="InterPro" id="IPR050138">
    <property type="entry name" value="DHOase/Allantoinase_Hydrolase"/>
</dbReference>
<accession>A0ABP1G869</accession>
<dbReference type="Pfam" id="PF01979">
    <property type="entry name" value="Amidohydro_1"/>
    <property type="match status" value="1"/>
</dbReference>
<comment type="subunit">
    <text evidence="4">Homotetramer.</text>
</comment>
<proteinExistence type="inferred from homology"/>
<feature type="domain" description="Allantoinase composite" evidence="10">
    <location>
        <begin position="64"/>
        <end position="111"/>
    </location>
</feature>
<evidence type="ECO:0000256" key="3">
    <source>
        <dbReference type="ARBA" id="ARBA00010368"/>
    </source>
</evidence>
<comment type="similarity">
    <text evidence="3">Belongs to the metallo-dependent hydrolases superfamily. Allantoinase family.</text>
</comment>
<comment type="pathway">
    <text evidence="2">Nitrogen metabolism; (S)-allantoin degradation; allantoate from (S)-allantoin: step 1/1.</text>
</comment>
<dbReference type="InterPro" id="IPR011059">
    <property type="entry name" value="Metal-dep_hydrolase_composite"/>
</dbReference>
<dbReference type="Pfam" id="PF24890">
    <property type="entry name" value="ALN_composite"/>
    <property type="match status" value="1"/>
</dbReference>
<keyword evidence="8" id="KW-0862">Zinc</keyword>
<dbReference type="PROSITE" id="PS01137">
    <property type="entry name" value="TATD_1"/>
    <property type="match status" value="1"/>
</dbReference>
<dbReference type="SUPFAM" id="SSF51556">
    <property type="entry name" value="Metallo-dependent hydrolases"/>
    <property type="match status" value="1"/>
</dbReference>
<evidence type="ECO:0000259" key="9">
    <source>
        <dbReference type="Pfam" id="PF01979"/>
    </source>
</evidence>
<evidence type="ECO:0000256" key="1">
    <source>
        <dbReference type="ARBA" id="ARBA00001947"/>
    </source>
</evidence>
<keyword evidence="6" id="KW-0479">Metal-binding</keyword>
<dbReference type="InterPro" id="IPR032466">
    <property type="entry name" value="Metal_Hydrolase"/>
</dbReference>
<dbReference type="Gene3D" id="3.20.20.140">
    <property type="entry name" value="Metal-dependent hydrolases"/>
    <property type="match status" value="1"/>
</dbReference>
<dbReference type="PANTHER" id="PTHR43668">
    <property type="entry name" value="ALLANTOINASE"/>
    <property type="match status" value="1"/>
</dbReference>
<dbReference type="InterPro" id="IPR056854">
    <property type="entry name" value="ALN_composite"/>
</dbReference>
<organism evidence="11 12">
    <name type="scientific">Coccomyxa viridis</name>
    <dbReference type="NCBI Taxonomy" id="1274662"/>
    <lineage>
        <taxon>Eukaryota</taxon>
        <taxon>Viridiplantae</taxon>
        <taxon>Chlorophyta</taxon>
        <taxon>core chlorophytes</taxon>
        <taxon>Trebouxiophyceae</taxon>
        <taxon>Trebouxiophyceae incertae sedis</taxon>
        <taxon>Coccomyxaceae</taxon>
        <taxon>Coccomyxa</taxon>
    </lineage>
</organism>
<evidence type="ECO:0000313" key="12">
    <source>
        <dbReference type="Proteomes" id="UP001497392"/>
    </source>
</evidence>
<keyword evidence="12" id="KW-1185">Reference proteome</keyword>
<reference evidence="11 12" key="1">
    <citation type="submission" date="2024-06" db="EMBL/GenBank/DDBJ databases">
        <authorList>
            <person name="Kraege A."/>
            <person name="Thomma B."/>
        </authorList>
    </citation>
    <scope>NUCLEOTIDE SEQUENCE [LARGE SCALE GENOMIC DNA]</scope>
</reference>
<evidence type="ECO:0000256" key="8">
    <source>
        <dbReference type="ARBA" id="ARBA00022833"/>
    </source>
</evidence>
<dbReference type="NCBIfam" id="TIGR03178">
    <property type="entry name" value="allantoinase"/>
    <property type="match status" value="1"/>
</dbReference>
<evidence type="ECO:0000259" key="10">
    <source>
        <dbReference type="Pfam" id="PF24890"/>
    </source>
</evidence>
<dbReference type="EMBL" id="CAXHTA020000017">
    <property type="protein sequence ID" value="CAL5227992.1"/>
    <property type="molecule type" value="Genomic_DNA"/>
</dbReference>
<sequence length="537" mass="58741">MCQQAPQGAPFATFSRGTLIFFAVVQVIGLKWVLQHLQNSGFVEVPPWVPFIDRSNCGLYKPLEYIVTSRKVITPDGTFPAAVHVKEGRIVDVKAVNGKASQSNLTHAAMLTFGIKHILDYEDLVVAPGLIDTHVHMDQPGRTNWEGMETATRAAAAGGITTVIDMPLNNEPTTTTSRLVEQKIWASWGELMVDTGFWGGIVPDNAGHHNTLQSMVDAGVLGFKSFMIPSGINDFPNVGEEDIRKALPFLKQAGVPYYVHAELQLDESSPGECSGDEADPTQHATWLASRPPKMEYDAIKLLIRLLDEDKTPAEPGFTLHVAHLANADALPMIEAAKKKGLPITVETCTHYLTFSAESVPEGATWFKCAPPLRAKANQDKLWEAVKAGKIDGVASDHSPCPPDMKEMESGNFMKAWGGIAGLQYGLPGTWNGMRKRGMKPEDLTRLWSTHAAKLAGMQHRKGALAAGMDADIVVWNPDGLADTSLEHLKQRWNVTPYEDLELYGQVYATFVRGHLVYSLADDVSKSVCGKTVLKQHL</sequence>
<comment type="cofactor">
    <cofactor evidence="1">
        <name>Zn(2+)</name>
        <dbReference type="ChEBI" id="CHEBI:29105"/>
    </cofactor>
</comment>
<feature type="domain" description="Amidohydrolase-related" evidence="9">
    <location>
        <begin position="125"/>
        <end position="516"/>
    </location>
</feature>
<evidence type="ECO:0000256" key="5">
    <source>
        <dbReference type="ARBA" id="ARBA00012863"/>
    </source>
</evidence>